<accession>Q1D5K4</accession>
<dbReference type="eggNOG" id="COG0775">
    <property type="taxonomic scope" value="Bacteria"/>
</dbReference>
<organism evidence="2 3">
    <name type="scientific">Myxococcus xanthus (strain DK1622)</name>
    <dbReference type="NCBI Taxonomy" id="246197"/>
    <lineage>
        <taxon>Bacteria</taxon>
        <taxon>Pseudomonadati</taxon>
        <taxon>Myxococcota</taxon>
        <taxon>Myxococcia</taxon>
        <taxon>Myxococcales</taxon>
        <taxon>Cystobacterineae</taxon>
        <taxon>Myxococcaceae</taxon>
        <taxon>Myxococcus</taxon>
    </lineage>
</organism>
<keyword evidence="3" id="KW-1185">Reference proteome</keyword>
<sequence>MAAHADGAHPRRRCPLSSWATSHGTFAQPCGPARPSRPMKQWTHDAPLRIVCTCWEVLMARTEKGRKVARGGTPAGRTAVRRTRNGALGESESQGVDIRNLPACIQDIVLAAQDTDPGPPEPLDYHQLRGRIEAARVTLPPLYRDEVLVPFLRILDKLGSQGFAEVLLRDPTREREAGLVIDAAHTILQNGENYQLVATDAFEEVVSDLYDGFLSAEDRRNVKPPDRGVIPPLVKWGSPQFGPYTWPVDVTRSVLGMGAGIVSLPPAHARVGLLAWSAIGHEVGGHDILHADDGLPEELAIAVNEHLQAGKLASLGHYWSERIDETASDVLGILNMGPAAGIGLIGYFRGLNLAFRGEGRLRNGGRASDPHPAGILRGFLAAYVVARLRFDHAAEWSQVILNEVRMDVVPEELVLAGKKVDPEDARRSAELVAEVIVSSKLNALEGHSLGSIQTWRNSDEEKVQEMRRLLVSGLGALPDAVTEGIYAAHLVAAGVTAALAAEADVRRIFDRMIRLLKQMHDRNPSWGPLFIRHRSDVAPHFLYPYPRHRV</sequence>
<evidence type="ECO:0000313" key="2">
    <source>
        <dbReference type="EMBL" id="ABF89404.1"/>
    </source>
</evidence>
<dbReference type="HOGENOM" id="CLU_534975_0_0_7"/>
<evidence type="ECO:0000313" key="3">
    <source>
        <dbReference type="Proteomes" id="UP000002402"/>
    </source>
</evidence>
<gene>
    <name evidence="2" type="ordered locus">MXAN_3889</name>
</gene>
<dbReference type="STRING" id="246197.MXAN_3889"/>
<dbReference type="EnsemblBacteria" id="ABF89404">
    <property type="protein sequence ID" value="ABF89404"/>
    <property type="gene ID" value="MXAN_3889"/>
</dbReference>
<dbReference type="KEGG" id="mxa:MXAN_3889"/>
<protein>
    <submittedName>
        <fullName evidence="2">Uncharacterized protein</fullName>
    </submittedName>
</protein>
<dbReference type="EMBL" id="CP000113">
    <property type="protein sequence ID" value="ABF89404.1"/>
    <property type="molecule type" value="Genomic_DNA"/>
</dbReference>
<evidence type="ECO:0000256" key="1">
    <source>
        <dbReference type="SAM" id="MobiDB-lite"/>
    </source>
</evidence>
<reference evidence="2 3" key="1">
    <citation type="journal article" date="2006" name="Proc. Natl. Acad. Sci. U.S.A.">
        <title>Evolution of sensory complexity recorded in a myxobacterial genome.</title>
        <authorList>
            <person name="Goldman B.S."/>
            <person name="Nierman W.C."/>
            <person name="Kaiser D."/>
            <person name="Slater S.C."/>
            <person name="Durkin A.S."/>
            <person name="Eisen J.A."/>
            <person name="Ronning C.M."/>
            <person name="Barbazuk W.B."/>
            <person name="Blanchard M."/>
            <person name="Field C."/>
            <person name="Halling C."/>
            <person name="Hinkle G."/>
            <person name="Iartchuk O."/>
            <person name="Kim H.S."/>
            <person name="Mackenzie C."/>
            <person name="Madupu R."/>
            <person name="Miller N."/>
            <person name="Shvartsbeyn A."/>
            <person name="Sullivan S.A."/>
            <person name="Vaudin M."/>
            <person name="Wiegand R."/>
            <person name="Kaplan H.B."/>
        </authorList>
    </citation>
    <scope>NUCLEOTIDE SEQUENCE [LARGE SCALE GENOMIC DNA]</scope>
    <source>
        <strain evidence="3">DK1622</strain>
    </source>
</reference>
<name>Q1D5K4_MYXXD</name>
<feature type="region of interest" description="Disordered" evidence="1">
    <location>
        <begin position="1"/>
        <end position="20"/>
    </location>
</feature>
<proteinExistence type="predicted"/>
<dbReference type="OrthoDB" id="5498197at2"/>
<dbReference type="Proteomes" id="UP000002402">
    <property type="component" value="Chromosome"/>
</dbReference>
<dbReference type="AlphaFoldDB" id="Q1D5K4"/>